<evidence type="ECO:0000256" key="5">
    <source>
        <dbReference type="ARBA" id="ARBA00036343"/>
    </source>
</evidence>
<evidence type="ECO:0000256" key="13">
    <source>
        <dbReference type="RuleBase" id="RU003707"/>
    </source>
</evidence>
<dbReference type="Proteomes" id="UP000789845">
    <property type="component" value="Unassembled WGS sequence"/>
</dbReference>
<comment type="similarity">
    <text evidence="2 13">Belongs to the enoyl-CoA hydratase/isomerase family.</text>
</comment>
<dbReference type="GO" id="GO:0005829">
    <property type="term" value="C:cytosol"/>
    <property type="evidence" value="ECO:0007669"/>
    <property type="project" value="UniProtKB-SubCell"/>
</dbReference>
<accession>A0A9C7G7Q3</accession>
<dbReference type="PANTHER" id="PTHR11941:SF27">
    <property type="entry name" value="ETHYLMALONYL-COA DECARBOXYLASE"/>
    <property type="match status" value="1"/>
</dbReference>
<comment type="function">
    <text evidence="12">Decarboxylates ethylmalonyl-CoA, a potentially toxic metabolite, to form butyryl-CoA, suggesting it might be involved in metabolite proofreading. Acts preferentially on (S)-ethylmalonyl-CoA but also has some activity on the (R)-isomer. Also has methylmalonyl-CoA decarboxylase activity at lower level.</text>
</comment>
<comment type="catalytic activity">
    <reaction evidence="5">
        <text>(2S)-ethylmalonyl-CoA + H(+) = butanoyl-CoA + CO2</text>
        <dbReference type="Rhea" id="RHEA:32131"/>
        <dbReference type="ChEBI" id="CHEBI:15378"/>
        <dbReference type="ChEBI" id="CHEBI:16526"/>
        <dbReference type="ChEBI" id="CHEBI:57371"/>
        <dbReference type="ChEBI" id="CHEBI:60909"/>
        <dbReference type="EC" id="4.1.1.94"/>
    </reaction>
    <physiologicalReaction direction="left-to-right" evidence="5">
        <dbReference type="Rhea" id="RHEA:32132"/>
    </physiologicalReaction>
</comment>
<dbReference type="InterPro" id="IPR029045">
    <property type="entry name" value="ClpP/crotonase-like_dom_sf"/>
</dbReference>
<keyword evidence="4 14" id="KW-0456">Lyase</keyword>
<organism evidence="14 15">
    <name type="scientific">Pseudoneobacillus rhizosphaerae</name>
    <dbReference type="NCBI Taxonomy" id="2880968"/>
    <lineage>
        <taxon>Bacteria</taxon>
        <taxon>Bacillati</taxon>
        <taxon>Bacillota</taxon>
        <taxon>Bacilli</taxon>
        <taxon>Bacillales</taxon>
        <taxon>Bacillaceae</taxon>
        <taxon>Pseudoneobacillus</taxon>
    </lineage>
</organism>
<comment type="catalytic activity">
    <reaction evidence="11">
        <text>(S)-methylmalonyl-CoA + H(+) = propanoyl-CoA + CO2</text>
        <dbReference type="Rhea" id="RHEA:61340"/>
        <dbReference type="ChEBI" id="CHEBI:15378"/>
        <dbReference type="ChEBI" id="CHEBI:16526"/>
        <dbReference type="ChEBI" id="CHEBI:57327"/>
        <dbReference type="ChEBI" id="CHEBI:57392"/>
        <dbReference type="EC" id="4.1.1.94"/>
    </reaction>
    <physiologicalReaction direction="left-to-right" evidence="11">
        <dbReference type="Rhea" id="RHEA:61341"/>
    </physiologicalReaction>
</comment>
<dbReference type="RefSeq" id="WP_230495780.1">
    <property type="nucleotide sequence ID" value="NZ_CAKJTG010000005.1"/>
</dbReference>
<dbReference type="PROSITE" id="PS00166">
    <property type="entry name" value="ENOYL_COA_HYDRATASE"/>
    <property type="match status" value="1"/>
</dbReference>
<dbReference type="GO" id="GO:0006635">
    <property type="term" value="P:fatty acid beta-oxidation"/>
    <property type="evidence" value="ECO:0007669"/>
    <property type="project" value="TreeGrafter"/>
</dbReference>
<evidence type="ECO:0000256" key="3">
    <source>
        <dbReference type="ARBA" id="ARBA00022490"/>
    </source>
</evidence>
<evidence type="ECO:0000256" key="8">
    <source>
        <dbReference type="ARBA" id="ARBA00039903"/>
    </source>
</evidence>
<dbReference type="SUPFAM" id="SSF52096">
    <property type="entry name" value="ClpP/crotonase"/>
    <property type="match status" value="1"/>
</dbReference>
<sequence>MNSYIIEEKTGYLLFTINREDVRNAINYDVMEGIEKLLDMGKDKAYKALVITGAGESAFCSGGDLSAFHQLKTENESYQMLSKMSSILYRLLTYPKPTLAILNGSAVGGGCELASACDFRIGRKGLKAGFIQGKLAITTGWGGGSILLEKLGITNALKLLMTADLYDSEQLLAVGFLNELYDGDQQQACQLYIEKMLKLETEVLSAYKKMVVRKWEETNLQKRIQEEVSNCAKLWQSEAHHQKVTSFLLKNKKM</sequence>
<gene>
    <name evidence="14" type="primary">crt_2</name>
    <name evidence="14" type="ORF">NEOCIP111885_01215</name>
</gene>
<reference evidence="14" key="1">
    <citation type="submission" date="2021-10" db="EMBL/GenBank/DDBJ databases">
        <authorList>
            <person name="Criscuolo A."/>
        </authorList>
    </citation>
    <scope>NUCLEOTIDE SEQUENCE</scope>
    <source>
        <strain evidence="14">CIP111885</strain>
    </source>
</reference>
<evidence type="ECO:0000256" key="11">
    <source>
        <dbReference type="ARBA" id="ARBA00047446"/>
    </source>
</evidence>
<protein>
    <recommendedName>
        <fullName evidence="8">Ethylmalonyl-CoA decarboxylase</fullName>
        <ecNumber evidence="7">4.1.1.94</ecNumber>
    </recommendedName>
    <alternativeName>
        <fullName evidence="10">Enoyl-CoA hydratase domain-containing protein 1</fullName>
    </alternativeName>
    <alternativeName>
        <fullName evidence="9">Methylmalonyl-CoA decarboxylase</fullName>
    </alternativeName>
</protein>
<dbReference type="Gene3D" id="3.90.226.10">
    <property type="entry name" value="2-enoyl-CoA Hydratase, Chain A, domain 1"/>
    <property type="match status" value="1"/>
</dbReference>
<evidence type="ECO:0000256" key="2">
    <source>
        <dbReference type="ARBA" id="ARBA00005254"/>
    </source>
</evidence>
<dbReference type="PANTHER" id="PTHR11941">
    <property type="entry name" value="ENOYL-COA HYDRATASE-RELATED"/>
    <property type="match status" value="1"/>
</dbReference>
<evidence type="ECO:0000256" key="7">
    <source>
        <dbReference type="ARBA" id="ARBA00038883"/>
    </source>
</evidence>
<proteinExistence type="inferred from homology"/>
<evidence type="ECO:0000313" key="15">
    <source>
        <dbReference type="Proteomes" id="UP000789845"/>
    </source>
</evidence>
<dbReference type="AlphaFoldDB" id="A0A9C7G7Q3"/>
<evidence type="ECO:0000256" key="12">
    <source>
        <dbReference type="ARBA" id="ARBA00056546"/>
    </source>
</evidence>
<dbReference type="InterPro" id="IPR001753">
    <property type="entry name" value="Enoyl-CoA_hydra/iso"/>
</dbReference>
<keyword evidence="15" id="KW-1185">Reference proteome</keyword>
<dbReference type="EMBL" id="CAKJTG010000005">
    <property type="protein sequence ID" value="CAG9607524.1"/>
    <property type="molecule type" value="Genomic_DNA"/>
</dbReference>
<comment type="catalytic activity">
    <reaction evidence="6">
        <text>(2R)-ethylmalonyl-CoA + H(+) = butanoyl-CoA + CO2</text>
        <dbReference type="Rhea" id="RHEA:59540"/>
        <dbReference type="ChEBI" id="CHEBI:15378"/>
        <dbReference type="ChEBI" id="CHEBI:16526"/>
        <dbReference type="ChEBI" id="CHEBI:57371"/>
        <dbReference type="ChEBI" id="CHEBI:85316"/>
        <dbReference type="EC" id="4.1.1.94"/>
    </reaction>
    <physiologicalReaction direction="left-to-right" evidence="6">
        <dbReference type="Rhea" id="RHEA:59541"/>
    </physiologicalReaction>
</comment>
<evidence type="ECO:0000256" key="4">
    <source>
        <dbReference type="ARBA" id="ARBA00023239"/>
    </source>
</evidence>
<comment type="caution">
    <text evidence="14">The sequence shown here is derived from an EMBL/GenBank/DDBJ whole genome shotgun (WGS) entry which is preliminary data.</text>
</comment>
<evidence type="ECO:0000256" key="6">
    <source>
        <dbReference type="ARBA" id="ARBA00036541"/>
    </source>
</evidence>
<dbReference type="GO" id="GO:0004492">
    <property type="term" value="F:methyl/ethyl malonyl-CoA decarboxylase activity"/>
    <property type="evidence" value="ECO:0007669"/>
    <property type="project" value="UniProtKB-EC"/>
</dbReference>
<dbReference type="Pfam" id="PF00378">
    <property type="entry name" value="ECH_1"/>
    <property type="match status" value="1"/>
</dbReference>
<evidence type="ECO:0000313" key="14">
    <source>
        <dbReference type="EMBL" id="CAG9607524.1"/>
    </source>
</evidence>
<dbReference type="CDD" id="cd06558">
    <property type="entry name" value="crotonase-like"/>
    <property type="match status" value="1"/>
</dbReference>
<keyword evidence="3" id="KW-0963">Cytoplasm</keyword>
<comment type="subcellular location">
    <subcellularLocation>
        <location evidence="1">Cytoplasm</location>
        <location evidence="1">Cytosol</location>
    </subcellularLocation>
</comment>
<evidence type="ECO:0000256" key="9">
    <source>
        <dbReference type="ARBA" id="ARBA00042052"/>
    </source>
</evidence>
<dbReference type="InterPro" id="IPR018376">
    <property type="entry name" value="Enoyl-CoA_hyd/isom_CS"/>
</dbReference>
<dbReference type="EC" id="4.1.1.94" evidence="7"/>
<evidence type="ECO:0000256" key="1">
    <source>
        <dbReference type="ARBA" id="ARBA00004514"/>
    </source>
</evidence>
<evidence type="ECO:0000256" key="10">
    <source>
        <dbReference type="ARBA" id="ARBA00042182"/>
    </source>
</evidence>
<name>A0A9C7G7Q3_9BACI</name>